<protein>
    <submittedName>
        <fullName evidence="1">Uncharacterized protein</fullName>
    </submittedName>
</protein>
<dbReference type="RefSeq" id="WP_050674041.1">
    <property type="nucleotide sequence ID" value="NZ_CVRL01000039.1"/>
</dbReference>
<evidence type="ECO:0000313" key="1">
    <source>
        <dbReference type="EMBL" id="CRL12278.1"/>
    </source>
</evidence>
<gene>
    <name evidence="1" type="ORF">NIT7321_03152</name>
</gene>
<dbReference type="AlphaFoldDB" id="A0A0H5D6G5"/>
<name>A0A0H5D6G5_9RHOB</name>
<evidence type="ECO:0000313" key="2">
    <source>
        <dbReference type="Proteomes" id="UP000043764"/>
    </source>
</evidence>
<proteinExistence type="predicted"/>
<accession>A0A0H5D6G5</accession>
<sequence>MTPITDLTDAEAKGLKLALSHLIDEGDLEAAISLLETSIQFIETETGGIRAFLFQVLFADACGQLTSTPISRLH</sequence>
<dbReference type="EMBL" id="CVRL01000039">
    <property type="protein sequence ID" value="CRL12278.1"/>
    <property type="molecule type" value="Genomic_DNA"/>
</dbReference>
<dbReference type="Proteomes" id="UP000043764">
    <property type="component" value="Unassembled WGS sequence"/>
</dbReference>
<reference evidence="2" key="1">
    <citation type="submission" date="2015-05" db="EMBL/GenBank/DDBJ databases">
        <authorList>
            <person name="Rodrigo-Torres Lidia"/>
            <person name="Arahal R.David."/>
        </authorList>
    </citation>
    <scope>NUCLEOTIDE SEQUENCE [LARGE SCALE GENOMIC DNA]</scope>
    <source>
        <strain evidence="2">CECT 7321</strain>
    </source>
</reference>
<keyword evidence="2" id="KW-1185">Reference proteome</keyword>
<organism evidence="1 2">
    <name type="scientific">Phaeobacter italicus</name>
    <dbReference type="NCBI Taxonomy" id="481446"/>
    <lineage>
        <taxon>Bacteria</taxon>
        <taxon>Pseudomonadati</taxon>
        <taxon>Pseudomonadota</taxon>
        <taxon>Alphaproteobacteria</taxon>
        <taxon>Rhodobacterales</taxon>
        <taxon>Roseobacteraceae</taxon>
        <taxon>Phaeobacter</taxon>
    </lineage>
</organism>